<organism evidence="1 2">
    <name type="scientific">Paspalum notatum var. saurae</name>
    <dbReference type="NCBI Taxonomy" id="547442"/>
    <lineage>
        <taxon>Eukaryota</taxon>
        <taxon>Viridiplantae</taxon>
        <taxon>Streptophyta</taxon>
        <taxon>Embryophyta</taxon>
        <taxon>Tracheophyta</taxon>
        <taxon>Spermatophyta</taxon>
        <taxon>Magnoliopsida</taxon>
        <taxon>Liliopsida</taxon>
        <taxon>Poales</taxon>
        <taxon>Poaceae</taxon>
        <taxon>PACMAD clade</taxon>
        <taxon>Panicoideae</taxon>
        <taxon>Andropogonodae</taxon>
        <taxon>Paspaleae</taxon>
        <taxon>Paspalinae</taxon>
        <taxon>Paspalum</taxon>
    </lineage>
</organism>
<dbReference type="EMBL" id="CP144747">
    <property type="protein sequence ID" value="WVZ61471.1"/>
    <property type="molecule type" value="Genomic_DNA"/>
</dbReference>
<protein>
    <submittedName>
        <fullName evidence="1">Uncharacterized protein</fullName>
    </submittedName>
</protein>
<sequence>MLPYGPLHRSAQPESGRLMCSLIEQGLWSVRDPWTPKVSLGLVKKVLSSLNKSSWKRTPKIKAKLLNKKGAAGHVTINVRVFLMLQLSGIIGKDAVDSIANFGLGNDHGN</sequence>
<reference evidence="1 2" key="1">
    <citation type="submission" date="2024-02" db="EMBL/GenBank/DDBJ databases">
        <title>High-quality chromosome-scale genome assembly of Pensacola bahiagrass (Paspalum notatum Flugge var. saurae).</title>
        <authorList>
            <person name="Vega J.M."/>
            <person name="Podio M."/>
            <person name="Orjuela J."/>
            <person name="Siena L.A."/>
            <person name="Pessino S.C."/>
            <person name="Combes M.C."/>
            <person name="Mariac C."/>
            <person name="Albertini E."/>
            <person name="Pupilli F."/>
            <person name="Ortiz J.P.A."/>
            <person name="Leblanc O."/>
        </authorList>
    </citation>
    <scope>NUCLEOTIDE SEQUENCE [LARGE SCALE GENOMIC DNA]</scope>
    <source>
        <strain evidence="1">R1</strain>
        <tissue evidence="1">Leaf</tissue>
    </source>
</reference>
<dbReference type="Proteomes" id="UP001341281">
    <property type="component" value="Chromosome 03"/>
</dbReference>
<proteinExistence type="predicted"/>
<evidence type="ECO:0000313" key="2">
    <source>
        <dbReference type="Proteomes" id="UP001341281"/>
    </source>
</evidence>
<keyword evidence="2" id="KW-1185">Reference proteome</keyword>
<gene>
    <name evidence="1" type="ORF">U9M48_011335</name>
</gene>
<dbReference type="AlphaFoldDB" id="A0AAQ3SVJ1"/>
<evidence type="ECO:0000313" key="1">
    <source>
        <dbReference type="EMBL" id="WVZ61471.1"/>
    </source>
</evidence>
<accession>A0AAQ3SVJ1</accession>
<name>A0AAQ3SVJ1_PASNO</name>